<dbReference type="PANTHER" id="PTHR48182:SF2">
    <property type="entry name" value="PROTEIN SERAC1"/>
    <property type="match status" value="1"/>
</dbReference>
<dbReference type="PANTHER" id="PTHR48182">
    <property type="entry name" value="PROTEIN SERAC1"/>
    <property type="match status" value="1"/>
</dbReference>
<evidence type="ECO:0000313" key="7">
    <source>
        <dbReference type="EMBL" id="KIM94353.1"/>
    </source>
</evidence>
<keyword evidence="8" id="KW-1185">Reference proteome</keyword>
<keyword evidence="5" id="KW-0496">Mitochondrion</keyword>
<dbReference type="OrthoDB" id="1658288at2759"/>
<evidence type="ECO:0000256" key="6">
    <source>
        <dbReference type="ARBA" id="ARBA00023136"/>
    </source>
</evidence>
<dbReference type="SUPFAM" id="SSF53474">
    <property type="entry name" value="alpha/beta-Hydrolases"/>
    <property type="match status" value="1"/>
</dbReference>
<dbReference type="InParanoid" id="A0A0C3C643"/>
<dbReference type="GO" id="GO:0016020">
    <property type="term" value="C:membrane"/>
    <property type="evidence" value="ECO:0007669"/>
    <property type="project" value="UniProtKB-SubCell"/>
</dbReference>
<keyword evidence="4" id="KW-0256">Endoplasmic reticulum</keyword>
<gene>
    <name evidence="7" type="ORF">OIDMADRAFT_207547</name>
</gene>
<dbReference type="Gene3D" id="3.40.50.1820">
    <property type="entry name" value="alpha/beta hydrolase"/>
    <property type="match status" value="1"/>
</dbReference>
<comment type="subcellular location">
    <subcellularLocation>
        <location evidence="2">Endoplasmic reticulum</location>
    </subcellularLocation>
    <subcellularLocation>
        <location evidence="3">Membrane</location>
    </subcellularLocation>
    <subcellularLocation>
        <location evidence="1">Mitochondrion</location>
    </subcellularLocation>
</comment>
<evidence type="ECO:0000256" key="1">
    <source>
        <dbReference type="ARBA" id="ARBA00004173"/>
    </source>
</evidence>
<evidence type="ECO:0000256" key="4">
    <source>
        <dbReference type="ARBA" id="ARBA00022824"/>
    </source>
</evidence>
<reference evidence="7 8" key="1">
    <citation type="submission" date="2014-04" db="EMBL/GenBank/DDBJ databases">
        <authorList>
            <consortium name="DOE Joint Genome Institute"/>
            <person name="Kuo A."/>
            <person name="Martino E."/>
            <person name="Perotto S."/>
            <person name="Kohler A."/>
            <person name="Nagy L.G."/>
            <person name="Floudas D."/>
            <person name="Copeland A."/>
            <person name="Barry K.W."/>
            <person name="Cichocki N."/>
            <person name="Veneault-Fourrey C."/>
            <person name="LaButti K."/>
            <person name="Lindquist E.A."/>
            <person name="Lipzen A."/>
            <person name="Lundell T."/>
            <person name="Morin E."/>
            <person name="Murat C."/>
            <person name="Sun H."/>
            <person name="Tunlid A."/>
            <person name="Henrissat B."/>
            <person name="Grigoriev I.V."/>
            <person name="Hibbett D.S."/>
            <person name="Martin F."/>
            <person name="Nordberg H.P."/>
            <person name="Cantor M.N."/>
            <person name="Hua S.X."/>
        </authorList>
    </citation>
    <scope>NUCLEOTIDE SEQUENCE [LARGE SCALE GENOMIC DNA]</scope>
    <source>
        <strain evidence="7 8">Zn</strain>
    </source>
</reference>
<proteinExistence type="predicted"/>
<accession>A0A0C3C643</accession>
<evidence type="ECO:0000256" key="2">
    <source>
        <dbReference type="ARBA" id="ARBA00004240"/>
    </source>
</evidence>
<evidence type="ECO:0000256" key="3">
    <source>
        <dbReference type="ARBA" id="ARBA00004370"/>
    </source>
</evidence>
<dbReference type="GO" id="GO:0005783">
    <property type="term" value="C:endoplasmic reticulum"/>
    <property type="evidence" value="ECO:0007669"/>
    <property type="project" value="UniProtKB-SubCell"/>
</dbReference>
<protein>
    <recommendedName>
        <fullName evidence="9">DUF676 domain-containing protein</fullName>
    </recommendedName>
</protein>
<organism evidence="7 8">
    <name type="scientific">Oidiodendron maius (strain Zn)</name>
    <dbReference type="NCBI Taxonomy" id="913774"/>
    <lineage>
        <taxon>Eukaryota</taxon>
        <taxon>Fungi</taxon>
        <taxon>Dikarya</taxon>
        <taxon>Ascomycota</taxon>
        <taxon>Pezizomycotina</taxon>
        <taxon>Leotiomycetes</taxon>
        <taxon>Leotiomycetes incertae sedis</taxon>
        <taxon>Myxotrichaceae</taxon>
        <taxon>Oidiodendron</taxon>
    </lineage>
</organism>
<evidence type="ECO:0000256" key="5">
    <source>
        <dbReference type="ARBA" id="ARBA00023128"/>
    </source>
</evidence>
<reference evidence="8" key="2">
    <citation type="submission" date="2015-01" db="EMBL/GenBank/DDBJ databases">
        <title>Evolutionary Origins and Diversification of the Mycorrhizal Mutualists.</title>
        <authorList>
            <consortium name="DOE Joint Genome Institute"/>
            <consortium name="Mycorrhizal Genomics Consortium"/>
            <person name="Kohler A."/>
            <person name="Kuo A."/>
            <person name="Nagy L.G."/>
            <person name="Floudas D."/>
            <person name="Copeland A."/>
            <person name="Barry K.W."/>
            <person name="Cichocki N."/>
            <person name="Veneault-Fourrey C."/>
            <person name="LaButti K."/>
            <person name="Lindquist E.A."/>
            <person name="Lipzen A."/>
            <person name="Lundell T."/>
            <person name="Morin E."/>
            <person name="Murat C."/>
            <person name="Riley R."/>
            <person name="Ohm R."/>
            <person name="Sun H."/>
            <person name="Tunlid A."/>
            <person name="Henrissat B."/>
            <person name="Grigoriev I.V."/>
            <person name="Hibbett D.S."/>
            <person name="Martin F."/>
        </authorList>
    </citation>
    <scope>NUCLEOTIDE SEQUENCE [LARGE SCALE GENOMIC DNA]</scope>
    <source>
        <strain evidence="8">Zn</strain>
    </source>
</reference>
<dbReference type="Proteomes" id="UP000054321">
    <property type="component" value="Unassembled WGS sequence"/>
</dbReference>
<dbReference type="GO" id="GO:0005739">
    <property type="term" value="C:mitochondrion"/>
    <property type="evidence" value="ECO:0007669"/>
    <property type="project" value="UniProtKB-SubCell"/>
</dbReference>
<dbReference type="AlphaFoldDB" id="A0A0C3C643"/>
<feature type="non-terminal residue" evidence="7">
    <location>
        <position position="312"/>
    </location>
</feature>
<keyword evidence="6" id="KW-0472">Membrane</keyword>
<name>A0A0C3C643_OIDMZ</name>
<dbReference type="InterPro" id="IPR052374">
    <property type="entry name" value="SERAC1"/>
</dbReference>
<sequence>MAESFEGKTTDPIPETGMSVIVEPVAATFDIVFIHGFTGHPEHTWAQKISPPISYPADHSSKIQRTRWKQIAANLFSRRQSVFWPRDVLKHSVPDARVLTYGYDSHIRHWLGASLNQTTVYDMAWDFLVSLEAYRRQDSSRPLVIVAHSLGGIIVKEALRRSSQTSHFHIQQVCNSTAGVIFFGTPHSGADPRNFLCIFAEKMLRAAGAQVNDQIIHSLVPSSERLRELRDEFIPMAQERGWLIHSFQEQYGVRLLGGKKVVEDTSSYLHAPNIEIAEHIGRDHMEMCRFSGREDIEYKKVESAFQTMNSKI</sequence>
<evidence type="ECO:0008006" key="9">
    <source>
        <dbReference type="Google" id="ProtNLM"/>
    </source>
</evidence>
<dbReference type="InterPro" id="IPR029058">
    <property type="entry name" value="AB_hydrolase_fold"/>
</dbReference>
<dbReference type="HOGENOM" id="CLU_000288_182_0_1"/>
<dbReference type="EMBL" id="KN832890">
    <property type="protein sequence ID" value="KIM94353.1"/>
    <property type="molecule type" value="Genomic_DNA"/>
</dbReference>
<evidence type="ECO:0000313" key="8">
    <source>
        <dbReference type="Proteomes" id="UP000054321"/>
    </source>
</evidence>